<dbReference type="InParanoid" id="A0A2J7PCI3"/>
<comment type="caution">
    <text evidence="1">The sequence shown here is derived from an EMBL/GenBank/DDBJ whole genome shotgun (WGS) entry which is preliminary data.</text>
</comment>
<dbReference type="EMBL" id="NEVH01027059">
    <property type="protein sequence ID" value="PNF14037.1"/>
    <property type="molecule type" value="Genomic_DNA"/>
</dbReference>
<dbReference type="AlphaFoldDB" id="A0A2J7PCI3"/>
<keyword evidence="2" id="KW-1185">Reference proteome</keyword>
<name>A0A2J7PCI3_9NEOP</name>
<gene>
    <name evidence="1" type="ORF">B7P43_G03555</name>
</gene>
<reference evidence="1 2" key="1">
    <citation type="submission" date="2017-12" db="EMBL/GenBank/DDBJ databases">
        <title>Hemimetabolous genomes reveal molecular basis of termite eusociality.</title>
        <authorList>
            <person name="Harrison M.C."/>
            <person name="Jongepier E."/>
            <person name="Robertson H.M."/>
            <person name="Arning N."/>
            <person name="Bitard-Feildel T."/>
            <person name="Chao H."/>
            <person name="Childers C.P."/>
            <person name="Dinh H."/>
            <person name="Doddapaneni H."/>
            <person name="Dugan S."/>
            <person name="Gowin J."/>
            <person name="Greiner C."/>
            <person name="Han Y."/>
            <person name="Hu H."/>
            <person name="Hughes D.S.T."/>
            <person name="Huylmans A.-K."/>
            <person name="Kemena C."/>
            <person name="Kremer L.P.M."/>
            <person name="Lee S.L."/>
            <person name="Lopez-Ezquerra A."/>
            <person name="Mallet L."/>
            <person name="Monroy-Kuhn J.M."/>
            <person name="Moser A."/>
            <person name="Murali S.C."/>
            <person name="Muzny D.M."/>
            <person name="Otani S."/>
            <person name="Piulachs M.-D."/>
            <person name="Poelchau M."/>
            <person name="Qu J."/>
            <person name="Schaub F."/>
            <person name="Wada-Katsumata A."/>
            <person name="Worley K.C."/>
            <person name="Xie Q."/>
            <person name="Ylla G."/>
            <person name="Poulsen M."/>
            <person name="Gibbs R.A."/>
            <person name="Schal C."/>
            <person name="Richards S."/>
            <person name="Belles X."/>
            <person name="Korb J."/>
            <person name="Bornberg-Bauer E."/>
        </authorList>
    </citation>
    <scope>NUCLEOTIDE SEQUENCE [LARGE SCALE GENOMIC DNA]</scope>
    <source>
        <tissue evidence="1">Whole body</tissue>
    </source>
</reference>
<sequence length="117" mass="13113">MFHDGRLKMEDKPFVRLTSIDIYVSGAISWKFSIAKIASTFTAEALAIGETLEIIKKEIDSEQNFAIFSDPESVLKGNGNTSSMSNTSHITQILKDRTDWNCERKNPNLLDPGAMWS</sequence>
<protein>
    <submittedName>
        <fullName evidence="1">Uncharacterized protein</fullName>
    </submittedName>
</protein>
<proteinExistence type="predicted"/>
<evidence type="ECO:0000313" key="1">
    <source>
        <dbReference type="EMBL" id="PNF14037.1"/>
    </source>
</evidence>
<organism evidence="1 2">
    <name type="scientific">Cryptotermes secundus</name>
    <dbReference type="NCBI Taxonomy" id="105785"/>
    <lineage>
        <taxon>Eukaryota</taxon>
        <taxon>Metazoa</taxon>
        <taxon>Ecdysozoa</taxon>
        <taxon>Arthropoda</taxon>
        <taxon>Hexapoda</taxon>
        <taxon>Insecta</taxon>
        <taxon>Pterygota</taxon>
        <taxon>Neoptera</taxon>
        <taxon>Polyneoptera</taxon>
        <taxon>Dictyoptera</taxon>
        <taxon>Blattodea</taxon>
        <taxon>Blattoidea</taxon>
        <taxon>Termitoidae</taxon>
        <taxon>Kalotermitidae</taxon>
        <taxon>Cryptotermitinae</taxon>
        <taxon>Cryptotermes</taxon>
    </lineage>
</organism>
<accession>A0A2J7PCI3</accession>
<evidence type="ECO:0000313" key="2">
    <source>
        <dbReference type="Proteomes" id="UP000235965"/>
    </source>
</evidence>
<dbReference type="Proteomes" id="UP000235965">
    <property type="component" value="Unassembled WGS sequence"/>
</dbReference>